<evidence type="ECO:0000313" key="2">
    <source>
        <dbReference type="EMBL" id="CAL4788171.1"/>
    </source>
</evidence>
<reference evidence="2 3" key="2">
    <citation type="submission" date="2024-05" db="EMBL/GenBank/DDBJ databases">
        <authorList>
            <person name="Chen Y."/>
            <person name="Shah S."/>
            <person name="Dougan E. K."/>
            <person name="Thang M."/>
            <person name="Chan C."/>
        </authorList>
    </citation>
    <scope>NUCLEOTIDE SEQUENCE [LARGE SCALE GENOMIC DNA]</scope>
</reference>
<evidence type="ECO:0000313" key="1">
    <source>
        <dbReference type="EMBL" id="CAI4000859.1"/>
    </source>
</evidence>
<feature type="non-terminal residue" evidence="1">
    <location>
        <position position="176"/>
    </location>
</feature>
<dbReference type="Proteomes" id="UP001152797">
    <property type="component" value="Unassembled WGS sequence"/>
</dbReference>
<accession>A0A9P1CZ21</accession>
<protein>
    <submittedName>
        <fullName evidence="1">Uncharacterized protein</fullName>
    </submittedName>
</protein>
<reference evidence="1" key="1">
    <citation type="submission" date="2022-10" db="EMBL/GenBank/DDBJ databases">
        <authorList>
            <person name="Chen Y."/>
            <person name="Dougan E. K."/>
            <person name="Chan C."/>
            <person name="Rhodes N."/>
            <person name="Thang M."/>
        </authorList>
    </citation>
    <scope>NUCLEOTIDE SEQUENCE</scope>
</reference>
<dbReference type="EMBL" id="CAMXCT020002850">
    <property type="protein sequence ID" value="CAL1154234.1"/>
    <property type="molecule type" value="Genomic_DNA"/>
</dbReference>
<name>A0A9P1CZ21_9DINO</name>
<dbReference type="EMBL" id="CAMXCT010002850">
    <property type="protein sequence ID" value="CAI4000859.1"/>
    <property type="molecule type" value="Genomic_DNA"/>
</dbReference>
<sequence>MAEPLPVTAWRTLANSFTVTLPRPVGSFEEGAGDAQGLQIIARSSMNLGYSATDPSAPPVMLHAKVTSPFSTADLQVTFYENGQPLGEPIPLADGNGYRATAGPVVKDAFYEVVLFHVPRTPSSRTHCVDFDVELAAVSLTPPTAQGQFIAPLPGAENCWSGDQLPAVIRVRLLTE</sequence>
<comment type="caution">
    <text evidence="1">The sequence shown here is derived from an EMBL/GenBank/DDBJ whole genome shotgun (WGS) entry which is preliminary data.</text>
</comment>
<organism evidence="1">
    <name type="scientific">Cladocopium goreaui</name>
    <dbReference type="NCBI Taxonomy" id="2562237"/>
    <lineage>
        <taxon>Eukaryota</taxon>
        <taxon>Sar</taxon>
        <taxon>Alveolata</taxon>
        <taxon>Dinophyceae</taxon>
        <taxon>Suessiales</taxon>
        <taxon>Symbiodiniaceae</taxon>
        <taxon>Cladocopium</taxon>
    </lineage>
</organism>
<proteinExistence type="predicted"/>
<dbReference type="EMBL" id="CAMXCT030002850">
    <property type="protein sequence ID" value="CAL4788171.1"/>
    <property type="molecule type" value="Genomic_DNA"/>
</dbReference>
<gene>
    <name evidence="1" type="ORF">C1SCF055_LOCUS26947</name>
</gene>
<keyword evidence="3" id="KW-1185">Reference proteome</keyword>
<dbReference type="AlphaFoldDB" id="A0A9P1CZ21"/>
<evidence type="ECO:0000313" key="3">
    <source>
        <dbReference type="Proteomes" id="UP001152797"/>
    </source>
</evidence>